<dbReference type="EMBL" id="MT806186">
    <property type="protein sequence ID" value="QNO13195.1"/>
    <property type="molecule type" value="Genomic_DNA"/>
</dbReference>
<reference evidence="1" key="1">
    <citation type="submission" date="2020-07" db="EMBL/GenBank/DDBJ databases">
        <title>Isolation of gut associated lytic bacteriophages infecting Bacteroides uniformis.</title>
        <authorList>
            <person name="Hedzet S."/>
            <person name="Accetto T."/>
            <person name="Rupnik M."/>
        </authorList>
    </citation>
    <scope>NUCLEOTIDE SEQUENCE</scope>
</reference>
<protein>
    <submittedName>
        <fullName evidence="1">Putative CRISPR/Cas system-associated protein</fullName>
    </submittedName>
</protein>
<proteinExistence type="predicted"/>
<evidence type="ECO:0000313" key="1">
    <source>
        <dbReference type="EMBL" id="QNO13195.1"/>
    </source>
</evidence>
<gene>
    <name evidence="1" type="ORF">BacuniF2_00024</name>
</gene>
<name>A0A7G9W3I2_9CAUD</name>
<organism evidence="1">
    <name type="scientific">Bacteroides phage F2</name>
    <dbReference type="NCBI Taxonomy" id="2762303"/>
    <lineage>
        <taxon>Viruses</taxon>
        <taxon>Duplodnaviria</taxon>
        <taxon>Heunggongvirae</taxon>
        <taxon>Uroviricota</taxon>
        <taxon>Caudoviricetes</taxon>
    </lineage>
</organism>
<sequence>MAELCEAVAAKGGNVIIIGDVKDTEFQTLICQMQGKGRALAMDMARIAHRKDGEPIRGIMEAANMMLEITEKVTEVAAADAEVTNETTEEE</sequence>
<accession>A0A7G9W3I2</accession>